<evidence type="ECO:0000313" key="5">
    <source>
        <dbReference type="EMBL" id="EOA04525.1"/>
    </source>
</evidence>
<keyword evidence="3" id="KW-0808">Transferase</keyword>
<comment type="caution">
    <text evidence="5">The sequence shown here is derived from an EMBL/GenBank/DDBJ whole genome shotgun (WGS) entry which is preliminary data.</text>
</comment>
<protein>
    <submittedName>
        <fullName evidence="5">Family 2 glycosyltransferase</fullName>
    </submittedName>
</protein>
<dbReference type="PANTHER" id="PTHR43685:SF5">
    <property type="entry name" value="GLYCOSYLTRANSFERASE EPSE-RELATED"/>
    <property type="match status" value="1"/>
</dbReference>
<dbReference type="GO" id="GO:0016757">
    <property type="term" value="F:glycosyltransferase activity"/>
    <property type="evidence" value="ECO:0007669"/>
    <property type="project" value="UniProtKB-KW"/>
</dbReference>
<feature type="domain" description="Glycosyltransferase 2-like" evidence="4">
    <location>
        <begin position="11"/>
        <end position="134"/>
    </location>
</feature>
<organism evidence="5 6">
    <name type="scientific">Herbaspirillum frisingense GSF30</name>
    <dbReference type="NCBI Taxonomy" id="864073"/>
    <lineage>
        <taxon>Bacteria</taxon>
        <taxon>Pseudomonadati</taxon>
        <taxon>Pseudomonadota</taxon>
        <taxon>Betaproteobacteria</taxon>
        <taxon>Burkholderiales</taxon>
        <taxon>Oxalobacteraceae</taxon>
        <taxon>Herbaspirillum</taxon>
    </lineage>
</organism>
<dbReference type="Pfam" id="PF00535">
    <property type="entry name" value="Glycos_transf_2"/>
    <property type="match status" value="1"/>
</dbReference>
<evidence type="ECO:0000256" key="2">
    <source>
        <dbReference type="ARBA" id="ARBA00022676"/>
    </source>
</evidence>
<evidence type="ECO:0000313" key="6">
    <source>
        <dbReference type="Proteomes" id="UP000006772"/>
    </source>
</evidence>
<reference evidence="5 6" key="1">
    <citation type="journal article" date="2013" name="Front. Microbiol.">
        <title>The genome of the endophytic bacterium H. frisingense GSF30(T) identifies diverse strategies in the Herbaspirillum genus to interact with plants.</title>
        <authorList>
            <person name="Straub D."/>
            <person name="Rothballer M."/>
            <person name="Hartmann A."/>
            <person name="Ludewig U."/>
        </authorList>
    </citation>
    <scope>NUCLEOTIDE SEQUENCE [LARGE SCALE GENOMIC DNA]</scope>
    <source>
        <strain evidence="5 6">GSF30</strain>
    </source>
</reference>
<gene>
    <name evidence="5" type="ORF">HFRIS_012479</name>
</gene>
<name>A0AAI9IEI2_9BURK</name>
<dbReference type="AlphaFoldDB" id="A0AAI9IEI2"/>
<sequence length="359" mass="40478">MNQREQLPAISVVVPTYNAGRYVEEAVASVLAQDFRDFELLLIDDGSTDNTAEVVSRFAADPRVRLLRNERNLGLIATLHRAYAECRAPLIARMDSDDICAPDRFGRQVTFLHEHPEVGIVGGAIRFFGNVAPNVFTFPLAHADIHPAMLFYCPLAHPALMFRRELLDQGIIRYDDAFRHAEDYHLWSRLLLQVNAANLPEVVLDYRLHAQQVSSDSSDKQYAASLRVRRQMMQECGVEPTDEEIALHESVILERPVARTDYLPALAAWFARLEAAARQSGYWNEQALHRLLKGKFIDTARRVGADLSALANAAPTAGYVSTEDLTMVSHEAGKASLATRVKRRLKSMVWQWRARRSKS</sequence>
<proteinExistence type="inferred from homology"/>
<comment type="similarity">
    <text evidence="1">Belongs to the glycosyltransferase 2 family.</text>
</comment>
<dbReference type="RefSeq" id="WP_006463713.1">
    <property type="nucleotide sequence ID" value="NZ_AEEC02000015.1"/>
</dbReference>
<accession>A0AAI9IEI2</accession>
<evidence type="ECO:0000256" key="3">
    <source>
        <dbReference type="ARBA" id="ARBA00022679"/>
    </source>
</evidence>
<dbReference type="InterPro" id="IPR029044">
    <property type="entry name" value="Nucleotide-diphossugar_trans"/>
</dbReference>
<dbReference type="SUPFAM" id="SSF53448">
    <property type="entry name" value="Nucleotide-diphospho-sugar transferases"/>
    <property type="match status" value="1"/>
</dbReference>
<dbReference type="Proteomes" id="UP000006772">
    <property type="component" value="Unassembled WGS sequence"/>
</dbReference>
<dbReference type="PANTHER" id="PTHR43685">
    <property type="entry name" value="GLYCOSYLTRANSFERASE"/>
    <property type="match status" value="1"/>
</dbReference>
<dbReference type="EMBL" id="AEEC02000015">
    <property type="protein sequence ID" value="EOA04525.1"/>
    <property type="molecule type" value="Genomic_DNA"/>
</dbReference>
<dbReference type="Gene3D" id="3.90.550.10">
    <property type="entry name" value="Spore Coat Polysaccharide Biosynthesis Protein SpsA, Chain A"/>
    <property type="match status" value="1"/>
</dbReference>
<dbReference type="InterPro" id="IPR001173">
    <property type="entry name" value="Glyco_trans_2-like"/>
</dbReference>
<evidence type="ECO:0000256" key="1">
    <source>
        <dbReference type="ARBA" id="ARBA00006739"/>
    </source>
</evidence>
<keyword evidence="2" id="KW-0328">Glycosyltransferase</keyword>
<evidence type="ECO:0000259" key="4">
    <source>
        <dbReference type="Pfam" id="PF00535"/>
    </source>
</evidence>
<dbReference type="InterPro" id="IPR050834">
    <property type="entry name" value="Glycosyltransf_2"/>
</dbReference>